<protein>
    <submittedName>
        <fullName evidence="1">Uncharacterized protein</fullName>
    </submittedName>
</protein>
<evidence type="ECO:0000313" key="1">
    <source>
        <dbReference type="EMBL" id="KAJ3515504.1"/>
    </source>
</evidence>
<organism evidence="1 2">
    <name type="scientific">Fusarium decemcellulare</name>
    <dbReference type="NCBI Taxonomy" id="57161"/>
    <lineage>
        <taxon>Eukaryota</taxon>
        <taxon>Fungi</taxon>
        <taxon>Dikarya</taxon>
        <taxon>Ascomycota</taxon>
        <taxon>Pezizomycotina</taxon>
        <taxon>Sordariomycetes</taxon>
        <taxon>Hypocreomycetidae</taxon>
        <taxon>Hypocreales</taxon>
        <taxon>Nectriaceae</taxon>
        <taxon>Fusarium</taxon>
        <taxon>Fusarium decemcellulare species complex</taxon>
    </lineage>
</organism>
<proteinExistence type="predicted"/>
<reference evidence="1" key="1">
    <citation type="submission" date="2022-08" db="EMBL/GenBank/DDBJ databases">
        <title>Genome Sequence of Fusarium decemcellulare.</title>
        <authorList>
            <person name="Buettner E."/>
        </authorList>
    </citation>
    <scope>NUCLEOTIDE SEQUENCE</scope>
    <source>
        <strain evidence="1">Babe19</strain>
    </source>
</reference>
<dbReference type="EMBL" id="JANRMS010003750">
    <property type="protein sequence ID" value="KAJ3515504.1"/>
    <property type="molecule type" value="Genomic_DNA"/>
</dbReference>
<name>A0ACC1REH9_9HYPO</name>
<dbReference type="Proteomes" id="UP001148629">
    <property type="component" value="Unassembled WGS sequence"/>
</dbReference>
<comment type="caution">
    <text evidence="1">The sequence shown here is derived from an EMBL/GenBank/DDBJ whole genome shotgun (WGS) entry which is preliminary data.</text>
</comment>
<sequence>MGAAPIGTDPIAPRLLATVAQIPTVGDLEVCLLAHRGMSIDSPLTRTGLGCPKATSLSASINPPESRTTPTTIAAIGMGGARAVAGEDEEEDGDGVENVLEEE</sequence>
<keyword evidence="2" id="KW-1185">Reference proteome</keyword>
<accession>A0ACC1REH9</accession>
<gene>
    <name evidence="1" type="ORF">NM208_g14957</name>
</gene>
<evidence type="ECO:0000313" key="2">
    <source>
        <dbReference type="Proteomes" id="UP001148629"/>
    </source>
</evidence>